<feature type="transmembrane region" description="Helical" evidence="3">
    <location>
        <begin position="608"/>
        <end position="635"/>
    </location>
</feature>
<dbReference type="SUPFAM" id="SSF53756">
    <property type="entry name" value="UDP-Glycosyltransferase/glycogen phosphorylase"/>
    <property type="match status" value="1"/>
</dbReference>
<keyword evidence="4" id="KW-0732">Signal</keyword>
<evidence type="ECO:0000256" key="1">
    <source>
        <dbReference type="ARBA" id="ARBA00022676"/>
    </source>
</evidence>
<keyword evidence="3" id="KW-0812">Transmembrane</keyword>
<comment type="caution">
    <text evidence="5">The sequence shown here is derived from an EMBL/GenBank/DDBJ whole genome shotgun (WGS) entry which is preliminary data.</text>
</comment>
<dbReference type="CDD" id="cd03784">
    <property type="entry name" value="GT1_Gtf-like"/>
    <property type="match status" value="1"/>
</dbReference>
<evidence type="ECO:0000313" key="6">
    <source>
        <dbReference type="Proteomes" id="UP000265703"/>
    </source>
</evidence>
<evidence type="ECO:0000313" key="5">
    <source>
        <dbReference type="EMBL" id="RIA85117.1"/>
    </source>
</evidence>
<dbReference type="EMBL" id="QKYT01000446">
    <property type="protein sequence ID" value="RIA85117.1"/>
    <property type="molecule type" value="Genomic_DNA"/>
</dbReference>
<organism evidence="5 6">
    <name type="scientific">Glomus cerebriforme</name>
    <dbReference type="NCBI Taxonomy" id="658196"/>
    <lineage>
        <taxon>Eukaryota</taxon>
        <taxon>Fungi</taxon>
        <taxon>Fungi incertae sedis</taxon>
        <taxon>Mucoromycota</taxon>
        <taxon>Glomeromycotina</taxon>
        <taxon>Glomeromycetes</taxon>
        <taxon>Glomerales</taxon>
        <taxon>Glomeraceae</taxon>
        <taxon>Glomus</taxon>
    </lineage>
</organism>
<evidence type="ECO:0000256" key="4">
    <source>
        <dbReference type="SAM" id="SignalP"/>
    </source>
</evidence>
<dbReference type="PANTHER" id="PTHR48043">
    <property type="entry name" value="EG:EG0003.4 PROTEIN-RELATED"/>
    <property type="match status" value="1"/>
</dbReference>
<dbReference type="GO" id="GO:0008194">
    <property type="term" value="F:UDP-glycosyltransferase activity"/>
    <property type="evidence" value="ECO:0007669"/>
    <property type="project" value="InterPro"/>
</dbReference>
<feature type="chain" id="PRO_5017176952" evidence="4">
    <location>
        <begin position="33"/>
        <end position="649"/>
    </location>
</feature>
<evidence type="ECO:0000256" key="2">
    <source>
        <dbReference type="ARBA" id="ARBA00022679"/>
    </source>
</evidence>
<dbReference type="OrthoDB" id="5835829at2759"/>
<dbReference type="InterPro" id="IPR002213">
    <property type="entry name" value="UDP_glucos_trans"/>
</dbReference>
<reference evidence="5 6" key="1">
    <citation type="submission" date="2018-06" db="EMBL/GenBank/DDBJ databases">
        <title>Comparative genomics reveals the genomic features of Rhizophagus irregularis, R. cerebriforme, R. diaphanum and Gigaspora rosea, and their symbiotic lifestyle signature.</title>
        <authorList>
            <person name="Morin E."/>
            <person name="San Clemente H."/>
            <person name="Chen E.C.H."/>
            <person name="De La Providencia I."/>
            <person name="Hainaut M."/>
            <person name="Kuo A."/>
            <person name="Kohler A."/>
            <person name="Murat C."/>
            <person name="Tang N."/>
            <person name="Roy S."/>
            <person name="Loubradou J."/>
            <person name="Henrissat B."/>
            <person name="Grigoriev I.V."/>
            <person name="Corradi N."/>
            <person name="Roux C."/>
            <person name="Martin F.M."/>
        </authorList>
    </citation>
    <scope>NUCLEOTIDE SEQUENCE [LARGE SCALE GENOMIC DNA]</scope>
    <source>
        <strain evidence="5 6">DAOM 227022</strain>
    </source>
</reference>
<proteinExistence type="predicted"/>
<dbReference type="InterPro" id="IPR050271">
    <property type="entry name" value="UDP-glycosyltransferase"/>
</dbReference>
<name>A0A397SMD7_9GLOM</name>
<feature type="signal peptide" evidence="4">
    <location>
        <begin position="1"/>
        <end position="32"/>
    </location>
</feature>
<dbReference type="AlphaFoldDB" id="A0A397SMD7"/>
<keyword evidence="3" id="KW-0472">Membrane</keyword>
<accession>A0A397SMD7</accession>
<sequence>MSSSNSSNRLSKNQLILTFILLFHLIIIGINASSSDNTNQADSSSETLSTESRKSTETASWWSFFKKIGIKKKADPKQKFIQIDKDINEIKNILVGSFVGGLSHLRPSLEICKILIERGYKVALVAPGNFTSTNYPSIKQYSTGPEHNTKELSHIYKPIFEKPYDYNSFFLEKDEADKQYLERFEVYKRSTIDFKPDLFLCDLLNNEACFDIAWKFKIPAIGISSSLNKRTFAPYKSDPIYGCHSNMEKGSFIERFKCLIIQPARFLYESRQRIISLNEKRLSVGVSPISSSLERIKNSLFLADTFFGFEIPHPVPPLYQEIGPVMQESYPPLTSKLSSFLSSHKRIMYVSFGMQVYTTQENYAILLKSFLEVIDRNIIDGIVWSLSGLEDFPTLSDDTQLETSEILNNRYTHIYVTTSLSLKELTPQVSILNHTNTKIFLTHGGVASCHESLYVGKPMLILPFASDQFSNAEKLEEQGIALKLDKMNLQVDDIVRKIELLQLDARVKINLKRMQVLTKINSKRKYRAADLIEFVMKVSQLNPNNNDVNKNVIGKKKYKKEGKESSESNETYPESIEHVTEDIYEWLLKEWVTPDTRMGFIRGKYLDVYGVVLILLFSIIWFVVWTGWSLVSFIVNSIASLFEGKLKSD</sequence>
<dbReference type="PANTHER" id="PTHR48043:SF145">
    <property type="entry name" value="FI06409P-RELATED"/>
    <property type="match status" value="1"/>
</dbReference>
<evidence type="ECO:0000256" key="3">
    <source>
        <dbReference type="SAM" id="Phobius"/>
    </source>
</evidence>
<dbReference type="STRING" id="658196.A0A397SMD7"/>
<keyword evidence="2 5" id="KW-0808">Transferase</keyword>
<dbReference type="Pfam" id="PF00201">
    <property type="entry name" value="UDPGT"/>
    <property type="match status" value="1"/>
</dbReference>
<dbReference type="Proteomes" id="UP000265703">
    <property type="component" value="Unassembled WGS sequence"/>
</dbReference>
<protein>
    <submittedName>
        <fullName evidence="5">Glycosyltransferase Family 1 protein</fullName>
    </submittedName>
</protein>
<keyword evidence="1" id="KW-0328">Glycosyltransferase</keyword>
<keyword evidence="6" id="KW-1185">Reference proteome</keyword>
<dbReference type="Gene3D" id="3.40.50.2000">
    <property type="entry name" value="Glycogen Phosphorylase B"/>
    <property type="match status" value="2"/>
</dbReference>
<keyword evidence="3" id="KW-1133">Transmembrane helix</keyword>
<gene>
    <name evidence="5" type="ORF">C1645_831256</name>
</gene>